<dbReference type="Proteomes" id="UP001597478">
    <property type="component" value="Unassembled WGS sequence"/>
</dbReference>
<accession>A0ABW5WFW3</accession>
<gene>
    <name evidence="2" type="ORF">ACFS2C_21985</name>
</gene>
<evidence type="ECO:0000313" key="3">
    <source>
        <dbReference type="Proteomes" id="UP001597478"/>
    </source>
</evidence>
<feature type="domain" description="Recombinase" evidence="1">
    <location>
        <begin position="73"/>
        <end position="209"/>
    </location>
</feature>
<dbReference type="PROSITE" id="PS51737">
    <property type="entry name" value="RECOMBINASE_DNA_BIND"/>
    <property type="match status" value="1"/>
</dbReference>
<dbReference type="Pfam" id="PF07508">
    <property type="entry name" value="Recombinase"/>
    <property type="match status" value="1"/>
</dbReference>
<protein>
    <submittedName>
        <fullName evidence="2">Recombinase family protein</fullName>
    </submittedName>
</protein>
<evidence type="ECO:0000259" key="1">
    <source>
        <dbReference type="PROSITE" id="PS51737"/>
    </source>
</evidence>
<name>A0ABW5WFW3_9PSEU</name>
<dbReference type="PANTHER" id="PTHR30461:SF23">
    <property type="entry name" value="DNA RECOMBINASE-RELATED"/>
    <property type="match status" value="1"/>
</dbReference>
<dbReference type="EMBL" id="JBHUOF010000041">
    <property type="protein sequence ID" value="MFD2802064.1"/>
    <property type="molecule type" value="Genomic_DNA"/>
</dbReference>
<proteinExistence type="predicted"/>
<dbReference type="RefSeq" id="WP_377390258.1">
    <property type="nucleotide sequence ID" value="NZ_JBHSAN010000022.1"/>
</dbReference>
<reference evidence="3" key="1">
    <citation type="journal article" date="2019" name="Int. J. Syst. Evol. Microbiol.">
        <title>The Global Catalogue of Microorganisms (GCM) 10K type strain sequencing project: providing services to taxonomists for standard genome sequencing and annotation.</title>
        <authorList>
            <consortium name="The Broad Institute Genomics Platform"/>
            <consortium name="The Broad Institute Genome Sequencing Center for Infectious Disease"/>
            <person name="Wu L."/>
            <person name="Ma J."/>
        </authorList>
    </citation>
    <scope>NUCLEOTIDE SEQUENCE [LARGE SCALE GENOMIC DNA]</scope>
    <source>
        <strain evidence="3">IBRC-M 10906</strain>
    </source>
</reference>
<dbReference type="PANTHER" id="PTHR30461">
    <property type="entry name" value="DNA-INVERTASE FROM LAMBDOID PROPHAGE"/>
    <property type="match status" value="1"/>
</dbReference>
<dbReference type="Gene3D" id="3.90.1750.20">
    <property type="entry name" value="Putative Large Serine Recombinase, Chain B, Domain 2"/>
    <property type="match status" value="1"/>
</dbReference>
<keyword evidence="3" id="KW-1185">Reference proteome</keyword>
<comment type="caution">
    <text evidence="2">The sequence shown here is derived from an EMBL/GenBank/DDBJ whole genome shotgun (WGS) entry which is preliminary data.</text>
</comment>
<evidence type="ECO:0000313" key="2">
    <source>
        <dbReference type="EMBL" id="MFD2802064.1"/>
    </source>
</evidence>
<sequence length="233" mass="26224">MSARHRDRPRWRRALRCRRRLEAPARPTPPRPGDVSDSLRARVIDDYHAMTSRWARERIIELVRAGYHLGTVPYGYRAMRAIPAGSIRTLPRLVPDPATAPVVPLIYCWRLDERLSLTGIADRLNADPTRYPRPVHAATGHPRPWTPKIVRNILTNPVYIGRTVWGRTRDGRPVPAQQWIISGPRAHRALVDDRAFEHAAATLAKPRGRRSAGAGGVTFPKTAIRRCTSPGCS</sequence>
<dbReference type="InterPro" id="IPR038109">
    <property type="entry name" value="DNA_bind_recomb_sf"/>
</dbReference>
<dbReference type="InterPro" id="IPR011109">
    <property type="entry name" value="DNA_bind_recombinase_dom"/>
</dbReference>
<organism evidence="2 3">
    <name type="scientific">Prauserella oleivorans</name>
    <dbReference type="NCBI Taxonomy" id="1478153"/>
    <lineage>
        <taxon>Bacteria</taxon>
        <taxon>Bacillati</taxon>
        <taxon>Actinomycetota</taxon>
        <taxon>Actinomycetes</taxon>
        <taxon>Pseudonocardiales</taxon>
        <taxon>Pseudonocardiaceae</taxon>
        <taxon>Prauserella</taxon>
    </lineage>
</organism>
<dbReference type="InterPro" id="IPR050639">
    <property type="entry name" value="SSR_resolvase"/>
</dbReference>